<keyword evidence="5" id="KW-1185">Reference proteome</keyword>
<feature type="transmembrane region" description="Helical" evidence="2">
    <location>
        <begin position="166"/>
        <end position="186"/>
    </location>
</feature>
<keyword evidence="2" id="KW-0812">Transmembrane</keyword>
<protein>
    <submittedName>
        <fullName evidence="4">Ubiquinol--cytochrome c reductase, cytochrome B subunit</fullName>
    </submittedName>
</protein>
<dbReference type="GO" id="GO:0016020">
    <property type="term" value="C:membrane"/>
    <property type="evidence" value="ECO:0007669"/>
    <property type="project" value="InterPro"/>
</dbReference>
<dbReference type="SUPFAM" id="SSF81342">
    <property type="entry name" value="Transmembrane di-heme cytochromes"/>
    <property type="match status" value="1"/>
</dbReference>
<dbReference type="Gene3D" id="1.20.810.10">
    <property type="entry name" value="Cytochrome Bc1 Complex, Chain C"/>
    <property type="match status" value="1"/>
</dbReference>
<sequence>MGTKVKALRSRFWRVLGAMSIVLIGIQFITGVFLLMSYHPGGADGSGAYNSVMSIMYDVRWGWLVRYIHTTGASLLFIIVYIHMFRALWDRTYKKRSGKVWLWGVSLLVLLMGEEFFGYILPYGNMSLWGGMVITNLFGSVPLVGHDLVTWIRGGPLVSTPTINRFMAFHVAVIPMALVALIVMHLQNLYSLRIEQEASRSAQR</sequence>
<dbReference type="Pfam" id="PF00033">
    <property type="entry name" value="Cytochrome_B"/>
    <property type="match status" value="1"/>
</dbReference>
<dbReference type="PANTHER" id="PTHR19271">
    <property type="entry name" value="CYTOCHROME B"/>
    <property type="match status" value="1"/>
</dbReference>
<accession>A0A1A6C3T7</accession>
<dbReference type="GO" id="GO:0022904">
    <property type="term" value="P:respiratory electron transport chain"/>
    <property type="evidence" value="ECO:0007669"/>
    <property type="project" value="InterPro"/>
</dbReference>
<evidence type="ECO:0000259" key="3">
    <source>
        <dbReference type="PROSITE" id="PS51002"/>
    </source>
</evidence>
<evidence type="ECO:0000256" key="1">
    <source>
        <dbReference type="ARBA" id="ARBA00011649"/>
    </source>
</evidence>
<gene>
    <name evidence="4" type="ORF">Thpro_021551</name>
</gene>
<organism evidence="4 5">
    <name type="scientific">Acidihalobacter prosperus</name>
    <dbReference type="NCBI Taxonomy" id="160660"/>
    <lineage>
        <taxon>Bacteria</taxon>
        <taxon>Pseudomonadati</taxon>
        <taxon>Pseudomonadota</taxon>
        <taxon>Gammaproteobacteria</taxon>
        <taxon>Chromatiales</taxon>
        <taxon>Ectothiorhodospiraceae</taxon>
        <taxon>Acidihalobacter</taxon>
    </lineage>
</organism>
<feature type="transmembrane region" description="Helical" evidence="2">
    <location>
        <begin position="12"/>
        <end position="36"/>
    </location>
</feature>
<dbReference type="InterPro" id="IPR005797">
    <property type="entry name" value="Cyt_b/b6_N"/>
</dbReference>
<dbReference type="STRING" id="160660.BJI67_02000"/>
<keyword evidence="2" id="KW-0472">Membrane</keyword>
<evidence type="ECO:0000256" key="2">
    <source>
        <dbReference type="SAM" id="Phobius"/>
    </source>
</evidence>
<evidence type="ECO:0000313" key="4">
    <source>
        <dbReference type="EMBL" id="OBS09223.1"/>
    </source>
</evidence>
<dbReference type="GO" id="GO:0016491">
    <property type="term" value="F:oxidoreductase activity"/>
    <property type="evidence" value="ECO:0007669"/>
    <property type="project" value="InterPro"/>
</dbReference>
<dbReference type="InterPro" id="IPR016174">
    <property type="entry name" value="Di-haem_cyt_TM"/>
</dbReference>
<dbReference type="EMBL" id="JQSG02000003">
    <property type="protein sequence ID" value="OBS09223.1"/>
    <property type="molecule type" value="Genomic_DNA"/>
</dbReference>
<dbReference type="PANTHER" id="PTHR19271:SF16">
    <property type="entry name" value="CYTOCHROME B"/>
    <property type="match status" value="1"/>
</dbReference>
<dbReference type="AlphaFoldDB" id="A0A1A6C3T7"/>
<feature type="transmembrane region" description="Helical" evidence="2">
    <location>
        <begin position="100"/>
        <end position="120"/>
    </location>
</feature>
<dbReference type="PROSITE" id="PS51002">
    <property type="entry name" value="CYTB_NTER"/>
    <property type="match status" value="1"/>
</dbReference>
<name>A0A1A6C3T7_9GAMM</name>
<comment type="caution">
    <text evidence="4">The sequence shown here is derived from an EMBL/GenBank/DDBJ whole genome shotgun (WGS) entry which is preliminary data.</text>
</comment>
<proteinExistence type="predicted"/>
<feature type="transmembrane region" description="Helical" evidence="2">
    <location>
        <begin position="67"/>
        <end position="88"/>
    </location>
</feature>
<feature type="domain" description="Cytochrome b/b6 N-terminal region profile" evidence="3">
    <location>
        <begin position="1"/>
        <end position="198"/>
    </location>
</feature>
<evidence type="ECO:0000313" key="5">
    <source>
        <dbReference type="Proteomes" id="UP000029273"/>
    </source>
</evidence>
<dbReference type="InterPro" id="IPR027387">
    <property type="entry name" value="Cytb/b6-like_sf"/>
</dbReference>
<dbReference type="Proteomes" id="UP000029273">
    <property type="component" value="Unassembled WGS sequence"/>
</dbReference>
<dbReference type="GO" id="GO:0009055">
    <property type="term" value="F:electron transfer activity"/>
    <property type="evidence" value="ECO:0007669"/>
    <property type="project" value="InterPro"/>
</dbReference>
<keyword evidence="2" id="KW-1133">Transmembrane helix</keyword>
<comment type="subunit">
    <text evidence="1">The main subunits of complex b-c1 are: cytochrome b, cytochrome c1 and the Rieske protein.</text>
</comment>
<reference evidence="4 5" key="1">
    <citation type="journal article" date="2014" name="Genome Announc.">
        <title>Draft Genome Sequence of the Iron-Oxidizing, Acidophilic, and Halotolerant 'Thiobacillus prosperus' Type Strain DSM 5130.</title>
        <authorList>
            <person name="Ossandon F.J."/>
            <person name="Cardenas J.P."/>
            <person name="Corbett M."/>
            <person name="Quatrini R."/>
            <person name="Holmes D.S."/>
            <person name="Watkin E."/>
        </authorList>
    </citation>
    <scope>NUCLEOTIDE SEQUENCE [LARGE SCALE GENOMIC DNA]</scope>
    <source>
        <strain evidence="4 5">DSM 5130</strain>
    </source>
</reference>